<dbReference type="Proteomes" id="UP001445076">
    <property type="component" value="Unassembled WGS sequence"/>
</dbReference>
<dbReference type="EMBL" id="JARKIK010000037">
    <property type="protein sequence ID" value="KAK8739443.1"/>
    <property type="molecule type" value="Genomic_DNA"/>
</dbReference>
<sequence length="122" mass="14109">MNSFLCRFHTTQSQQLQNNIVIIHNNYKMQSSSKFVFSNCPFHSTRLGTTCPLLLCPQHPNLISVHHNYHYQPWYAISSLSTTITATANSKTFSFFIHHSHYQPQQDYGNLNGLPLCEMFTL</sequence>
<evidence type="ECO:0000313" key="2">
    <source>
        <dbReference type="Proteomes" id="UP001445076"/>
    </source>
</evidence>
<protein>
    <submittedName>
        <fullName evidence="1">Uncharacterized protein</fullName>
    </submittedName>
</protein>
<name>A0AAW0XHI6_CHEQU</name>
<gene>
    <name evidence="1" type="ORF">OTU49_003639</name>
</gene>
<feature type="non-terminal residue" evidence="1">
    <location>
        <position position="122"/>
    </location>
</feature>
<comment type="caution">
    <text evidence="1">The sequence shown here is derived from an EMBL/GenBank/DDBJ whole genome shotgun (WGS) entry which is preliminary data.</text>
</comment>
<reference evidence="1 2" key="1">
    <citation type="journal article" date="2024" name="BMC Genomics">
        <title>Genome assembly of redclaw crayfish (Cherax quadricarinatus) provides insights into its immune adaptation and hypoxia tolerance.</title>
        <authorList>
            <person name="Liu Z."/>
            <person name="Zheng J."/>
            <person name="Li H."/>
            <person name="Fang K."/>
            <person name="Wang S."/>
            <person name="He J."/>
            <person name="Zhou D."/>
            <person name="Weng S."/>
            <person name="Chi M."/>
            <person name="Gu Z."/>
            <person name="He J."/>
            <person name="Li F."/>
            <person name="Wang M."/>
        </authorList>
    </citation>
    <scope>NUCLEOTIDE SEQUENCE [LARGE SCALE GENOMIC DNA]</scope>
    <source>
        <strain evidence="1">ZL_2023a</strain>
    </source>
</reference>
<keyword evidence="2" id="KW-1185">Reference proteome</keyword>
<evidence type="ECO:0000313" key="1">
    <source>
        <dbReference type="EMBL" id="KAK8739443.1"/>
    </source>
</evidence>
<organism evidence="1 2">
    <name type="scientific">Cherax quadricarinatus</name>
    <name type="common">Australian red claw crayfish</name>
    <dbReference type="NCBI Taxonomy" id="27406"/>
    <lineage>
        <taxon>Eukaryota</taxon>
        <taxon>Metazoa</taxon>
        <taxon>Ecdysozoa</taxon>
        <taxon>Arthropoda</taxon>
        <taxon>Crustacea</taxon>
        <taxon>Multicrustacea</taxon>
        <taxon>Malacostraca</taxon>
        <taxon>Eumalacostraca</taxon>
        <taxon>Eucarida</taxon>
        <taxon>Decapoda</taxon>
        <taxon>Pleocyemata</taxon>
        <taxon>Astacidea</taxon>
        <taxon>Parastacoidea</taxon>
        <taxon>Parastacidae</taxon>
        <taxon>Cherax</taxon>
    </lineage>
</organism>
<proteinExistence type="predicted"/>
<accession>A0AAW0XHI6</accession>
<dbReference type="AlphaFoldDB" id="A0AAW0XHI6"/>